<dbReference type="Pfam" id="PF05655">
    <property type="entry name" value="AvrD"/>
    <property type="match status" value="2"/>
</dbReference>
<reference evidence="1 2" key="1">
    <citation type="submission" date="2015-03" db="EMBL/GenBank/DDBJ databases">
        <authorList>
            <person name="Murphy D."/>
        </authorList>
    </citation>
    <scope>NUCLEOTIDE SEQUENCE [LARGE SCALE GENOMIC DNA]</scope>
    <source>
        <strain evidence="1 2">IP06005</strain>
    </source>
</reference>
<dbReference type="InterPro" id="IPR008799">
    <property type="entry name" value="Pseudomon_AvrD"/>
</dbReference>
<organism evidence="1 2">
    <name type="scientific">Yersinia aldovae</name>
    <dbReference type="NCBI Taxonomy" id="29483"/>
    <lineage>
        <taxon>Bacteria</taxon>
        <taxon>Pseudomonadati</taxon>
        <taxon>Pseudomonadota</taxon>
        <taxon>Gammaproteobacteria</taxon>
        <taxon>Enterobacterales</taxon>
        <taxon>Yersiniaceae</taxon>
        <taxon>Yersinia</taxon>
    </lineage>
</organism>
<dbReference type="AlphaFoldDB" id="A0A0T9U4D8"/>
<name>A0A0T9U4D8_YERAL</name>
<sequence>MDINYYSIIDEVLGHSDERYFGKGYIDTHQKIESYAMSLDNGITKFIGIASVKPSINWSRKNNTNAIPHLSSIDAIEIACFIASLMYSSEYLKLNFSPESIKKIEIYAGSDPIETNLDNLNVNADISFEDISIVNIKIENMKIIIHADLISKGDLFCKDKKPFSINNVIVINNYLSAYAIANSKEFFPDTKWSLTHFFVASLQLGQVLLYQLDNIPRSESNTLWMRKTIIEANSSLSDFNISQPVYTALEKCRELTYNNETWRCADICSVLGNTKITCSVTHKIGAVA</sequence>
<accession>A0A0T9U4D8</accession>
<dbReference type="RefSeq" id="WP_049596123.1">
    <property type="nucleotide sequence ID" value="NZ_CQEJ01000012.1"/>
</dbReference>
<protein>
    <submittedName>
        <fullName evidence="1">Pseudomonas avirulence D protein (AvrD)</fullName>
    </submittedName>
</protein>
<proteinExistence type="predicted"/>
<dbReference type="EMBL" id="CQEJ01000012">
    <property type="protein sequence ID" value="CNL18768.1"/>
    <property type="molecule type" value="Genomic_DNA"/>
</dbReference>
<evidence type="ECO:0000313" key="2">
    <source>
        <dbReference type="Proteomes" id="UP000041595"/>
    </source>
</evidence>
<evidence type="ECO:0000313" key="1">
    <source>
        <dbReference type="EMBL" id="CNL18768.1"/>
    </source>
</evidence>
<gene>
    <name evidence="1" type="ORF">ERS137965_02302</name>
</gene>
<dbReference type="Proteomes" id="UP000041595">
    <property type="component" value="Unassembled WGS sequence"/>
</dbReference>